<dbReference type="InterPro" id="IPR023795">
    <property type="entry name" value="Serpin_CS"/>
</dbReference>
<dbReference type="EMBL" id="MT005545">
    <property type="protein sequence ID" value="QIR83410.1"/>
    <property type="molecule type" value="mRNA"/>
</dbReference>
<dbReference type="Pfam" id="PF00079">
    <property type="entry name" value="Serpin"/>
    <property type="match status" value="1"/>
</dbReference>
<dbReference type="InterPro" id="IPR023796">
    <property type="entry name" value="Serpin_dom"/>
</dbReference>
<dbReference type="AlphaFoldDB" id="A0A6G9W2M0"/>
<feature type="domain" description="Serpin" evidence="5">
    <location>
        <begin position="22"/>
        <end position="382"/>
    </location>
</feature>
<keyword evidence="3" id="KW-0722">Serine protease inhibitor</keyword>
<accession>A0A6G9W2M0</accession>
<dbReference type="InterPro" id="IPR000215">
    <property type="entry name" value="Serpin_fam"/>
</dbReference>
<dbReference type="CDD" id="cd19601">
    <property type="entry name" value="serpin42Da-like"/>
    <property type="match status" value="1"/>
</dbReference>
<evidence type="ECO:0000256" key="4">
    <source>
        <dbReference type="RuleBase" id="RU000411"/>
    </source>
</evidence>
<keyword evidence="2" id="KW-0646">Protease inhibitor</keyword>
<evidence type="ECO:0000256" key="2">
    <source>
        <dbReference type="ARBA" id="ARBA00022690"/>
    </source>
</evidence>
<dbReference type="Gene3D" id="2.30.39.10">
    <property type="entry name" value="Alpha-1-antitrypsin, domain 1"/>
    <property type="match status" value="1"/>
</dbReference>
<evidence type="ECO:0000256" key="1">
    <source>
        <dbReference type="ARBA" id="ARBA00009500"/>
    </source>
</evidence>
<dbReference type="PANTHER" id="PTHR11461">
    <property type="entry name" value="SERINE PROTEASE INHIBITOR, SERPIN"/>
    <property type="match status" value="1"/>
</dbReference>
<organism evidence="6">
    <name type="scientific">Locusta migratoria</name>
    <name type="common">Migratory locust</name>
    <dbReference type="NCBI Taxonomy" id="7004"/>
    <lineage>
        <taxon>Eukaryota</taxon>
        <taxon>Metazoa</taxon>
        <taxon>Ecdysozoa</taxon>
        <taxon>Arthropoda</taxon>
        <taxon>Hexapoda</taxon>
        <taxon>Insecta</taxon>
        <taxon>Pterygota</taxon>
        <taxon>Neoptera</taxon>
        <taxon>Polyneoptera</taxon>
        <taxon>Orthoptera</taxon>
        <taxon>Caelifera</taxon>
        <taxon>Acrididea</taxon>
        <taxon>Acridomorpha</taxon>
        <taxon>Acridoidea</taxon>
        <taxon>Acrididae</taxon>
        <taxon>Oedipodinae</taxon>
        <taxon>Locusta</taxon>
    </lineage>
</organism>
<comment type="similarity">
    <text evidence="1 4">Belongs to the serpin family.</text>
</comment>
<evidence type="ECO:0000313" key="6">
    <source>
        <dbReference type="EMBL" id="QIR83410.1"/>
    </source>
</evidence>
<dbReference type="PROSITE" id="PS00284">
    <property type="entry name" value="SERPIN"/>
    <property type="match status" value="1"/>
</dbReference>
<protein>
    <submittedName>
        <fullName evidence="6">Serpin 3</fullName>
    </submittedName>
</protein>
<name>A0A6G9W2M0_LOCMI</name>
<sequence>MGDSQVAAAIEAVSHANVNFTVDLYKVLANEPGNLFFSPLSIQVVLALVFFGAKGDTAKELERGLHLTSDKEVTDTGFNVLMHQLNESENVLLEIANNVYLRTGYEIKEEFRKTADRFLAGVEQLNFAESEQSRKTINDWVETKTHGKIKDIIPQGVLDASTLMVLVNAIYFKGAWMKIFYEDATKPTPFHLLSGTTEDVDMMYLEDHFMYADIPELNSQALMLPYKNWRLNMMVLLPKEVNGLQHLERNLEKFELAQILERMERKEVFVYLPKFKMEYSKSLKDTLKTLGIESMFEPSKANFSGIVDGHYVVSEVLHKAFIEVNENGTEAAAATALIAVGASAPLFPPPPPIIFKADHPFIFFIVDDVTRTILFAGRLAAPSA</sequence>
<evidence type="ECO:0000259" key="5">
    <source>
        <dbReference type="SMART" id="SM00093"/>
    </source>
</evidence>
<dbReference type="InterPro" id="IPR036186">
    <property type="entry name" value="Serpin_sf"/>
</dbReference>
<dbReference type="InterPro" id="IPR042185">
    <property type="entry name" value="Serpin_sf_2"/>
</dbReference>
<dbReference type="SMART" id="SM00093">
    <property type="entry name" value="SERPIN"/>
    <property type="match status" value="1"/>
</dbReference>
<reference evidence="6" key="1">
    <citation type="journal article" date="2020" name="FEBS Open Bio">
        <title>Serpin7 controls egg diapause of migratory locust (Locusta migratoria) by regulating polyphenol oxidase.</title>
        <authorList>
            <person name="Chen J."/>
            <person name="Cui D."/>
            <person name="Ullah H."/>
            <person name="Hao K."/>
            <person name="Tu X."/>
            <person name="Zhang Z."/>
        </authorList>
    </citation>
    <scope>NUCLEOTIDE SEQUENCE</scope>
</reference>
<dbReference type="Gene3D" id="3.30.497.10">
    <property type="entry name" value="Antithrombin, subunit I, domain 2"/>
    <property type="match status" value="1"/>
</dbReference>
<proteinExistence type="evidence at transcript level"/>
<dbReference type="PANTHER" id="PTHR11461:SF211">
    <property type="entry name" value="GH10112P-RELATED"/>
    <property type="match status" value="1"/>
</dbReference>
<dbReference type="SUPFAM" id="SSF56574">
    <property type="entry name" value="Serpins"/>
    <property type="match status" value="1"/>
</dbReference>
<dbReference type="GO" id="GO:0004867">
    <property type="term" value="F:serine-type endopeptidase inhibitor activity"/>
    <property type="evidence" value="ECO:0007669"/>
    <property type="project" value="UniProtKB-KW"/>
</dbReference>
<dbReference type="SMR" id="A0A6G9W2M0"/>
<evidence type="ECO:0000256" key="3">
    <source>
        <dbReference type="ARBA" id="ARBA00022900"/>
    </source>
</evidence>
<dbReference type="InterPro" id="IPR042178">
    <property type="entry name" value="Serpin_sf_1"/>
</dbReference>
<dbReference type="GO" id="GO:0005615">
    <property type="term" value="C:extracellular space"/>
    <property type="evidence" value="ECO:0007669"/>
    <property type="project" value="InterPro"/>
</dbReference>